<name>A0A3G8YGD3_9DEIO</name>
<reference evidence="2 3" key="1">
    <citation type="submission" date="2018-11" db="EMBL/GenBank/DDBJ databases">
        <title>Deinococcus shelandsis sp. nov., isolated from South Shetland Islands soil of Antarctica.</title>
        <authorList>
            <person name="Tian J."/>
        </authorList>
    </citation>
    <scope>NUCLEOTIDE SEQUENCE [LARGE SCALE GENOMIC DNA]</scope>
    <source>
        <strain evidence="2 3">S14-83T</strain>
    </source>
</reference>
<dbReference type="EMBL" id="CP034183">
    <property type="protein sequence ID" value="AZI41614.1"/>
    <property type="molecule type" value="Genomic_DNA"/>
</dbReference>
<keyword evidence="3" id="KW-1185">Reference proteome</keyword>
<sequence>MKRLASLLFVLPTLLLACGGPAAPKPQPGPGPGPNPGPINSVARVEINSASLVFENGKAGQQIIAQAFDAKGNVVNTPISYQSSKPDVIAVDASGQAAAKSVGSSQIVAVAGGVRSSPAIAASAILADNVVRIPDSKVVGAPQFAEGVTPFSVGSTYTVVLKEVSPTAGKLWFSKAPNGMTVQGKVLSSRPVASGTEVTLEIVPISDVFKDMSISEDIAVKAEEVEFGAATKAAYTITRQADDTFVFTPKDTNALSGNLAPLSFNVGPFSCDGSLPDAAFNLGTPSFTLNPGSPQWNFVWQTPLPAIPFITDGRAGRLKVLFTATPTLTVRSGNHSITGNFNNQSVTCRYRDDVRVGFSAFGLGFAARMKPGVTLGGSFGAGTRTLSAVGSVSSNIRVGFDCRAPSGCTTLSQGSLGTVRGAVSFGGTGDLAGTLRDFKAGVFMDAGVEVQTPIKTFDLIRFTEGYRINTDFAPLATQISSGNPSDYKMGLYAKVDPFSLIKDLVKFAIGVNVGGLPDINLEEQTLQSPLIKSLNLNAAKTQVIVNMDASRLNFYTLVAPFSLGYNVKKVRLIEKSAGGTLTTLADVTPISGAASVTLNIPASADLERLYITLIPNVLDQLPVGTVKVTGQ</sequence>
<evidence type="ECO:0000313" key="3">
    <source>
        <dbReference type="Proteomes" id="UP000276417"/>
    </source>
</evidence>
<proteinExistence type="predicted"/>
<feature type="signal peptide" evidence="1">
    <location>
        <begin position="1"/>
        <end position="22"/>
    </location>
</feature>
<keyword evidence="1" id="KW-0732">Signal</keyword>
<evidence type="ECO:0008006" key="4">
    <source>
        <dbReference type="Google" id="ProtNLM"/>
    </source>
</evidence>
<dbReference type="AlphaFoldDB" id="A0A3G8YGD3"/>
<feature type="chain" id="PRO_5018121870" description="BIG2 domain-containing protein" evidence="1">
    <location>
        <begin position="23"/>
        <end position="631"/>
    </location>
</feature>
<dbReference type="RefSeq" id="WP_124867328.1">
    <property type="nucleotide sequence ID" value="NZ_CP034183.1"/>
</dbReference>
<evidence type="ECO:0000256" key="1">
    <source>
        <dbReference type="SAM" id="SignalP"/>
    </source>
</evidence>
<dbReference type="Gene3D" id="2.60.40.1080">
    <property type="match status" value="1"/>
</dbReference>
<dbReference type="KEGG" id="dph:EHF33_01620"/>
<dbReference type="Proteomes" id="UP000276417">
    <property type="component" value="Chromosome 1"/>
</dbReference>
<dbReference type="SUPFAM" id="SSF49373">
    <property type="entry name" value="Invasin/intimin cell-adhesion fragments"/>
    <property type="match status" value="1"/>
</dbReference>
<protein>
    <recommendedName>
        <fullName evidence="4">BIG2 domain-containing protein</fullName>
    </recommendedName>
</protein>
<evidence type="ECO:0000313" key="2">
    <source>
        <dbReference type="EMBL" id="AZI41614.1"/>
    </source>
</evidence>
<dbReference type="PROSITE" id="PS51257">
    <property type="entry name" value="PROKAR_LIPOPROTEIN"/>
    <property type="match status" value="1"/>
</dbReference>
<organism evidence="2 3">
    <name type="scientific">Deinococcus psychrotolerans</name>
    <dbReference type="NCBI Taxonomy" id="2489213"/>
    <lineage>
        <taxon>Bacteria</taxon>
        <taxon>Thermotogati</taxon>
        <taxon>Deinococcota</taxon>
        <taxon>Deinococci</taxon>
        <taxon>Deinococcales</taxon>
        <taxon>Deinococcaceae</taxon>
        <taxon>Deinococcus</taxon>
    </lineage>
</organism>
<gene>
    <name evidence="2" type="ORF">EHF33_01620</name>
</gene>
<dbReference type="InterPro" id="IPR008964">
    <property type="entry name" value="Invasin/intimin_cell_adhesion"/>
</dbReference>
<dbReference type="OrthoDB" id="52010at2"/>
<accession>A0A3G8YGD3</accession>